<comment type="subcellular location">
    <subcellularLocation>
        <location evidence="1">Nucleus</location>
    </subcellularLocation>
</comment>
<evidence type="ECO:0000256" key="10">
    <source>
        <dbReference type="ARBA" id="ARBA00029985"/>
    </source>
</evidence>
<name>A0AAF0J7D4_9BASI</name>
<evidence type="ECO:0000313" key="15">
    <source>
        <dbReference type="EMBL" id="WFD35504.1"/>
    </source>
</evidence>
<dbReference type="AlphaFoldDB" id="A0AAF0J7D4"/>
<dbReference type="PANTHER" id="PTHR22696:SF1">
    <property type="entry name" value="E3 UBIQUITIN-PROTEIN LIGASE RNF26"/>
    <property type="match status" value="1"/>
</dbReference>
<keyword evidence="8" id="KW-0804">Transcription</keyword>
<dbReference type="PANTHER" id="PTHR22696">
    <property type="entry name" value="E3 UBIQUITIN-PROTEIN LIGASE RNF26"/>
    <property type="match status" value="1"/>
</dbReference>
<keyword evidence="6 12" id="KW-0863">Zinc-finger</keyword>
<reference evidence="15" key="1">
    <citation type="submission" date="2023-03" db="EMBL/GenBank/DDBJ databases">
        <title>Mating type loci evolution in Malassezia.</title>
        <authorList>
            <person name="Coelho M.A."/>
        </authorList>
    </citation>
    <scope>NUCLEOTIDE SEQUENCE</scope>
    <source>
        <strain evidence="15">CBS 11721</strain>
    </source>
</reference>
<dbReference type="PROSITE" id="PS51133">
    <property type="entry name" value="ZF_TFIIS_2"/>
    <property type="match status" value="1"/>
</dbReference>
<dbReference type="SMART" id="SM00440">
    <property type="entry name" value="ZnF_C2C2"/>
    <property type="match status" value="1"/>
</dbReference>
<sequence>MLFCPNCANVVTVLPSMNTGANKWTCPTCPFEFPMDRQVTSQMHLTRKEVDDVMGGEESWKNVDSTEAVCPKCDNNRAYFMQLQIRSADEPMTTFYKPSTLSPLMRLALRVPSLMLMGRAIYALLQTMATDYHTQSAQWWLAYLRPLELGPPPAQPALAWNVFLAACIAQCTNVLISSIELVPPAEEPASFNLGSFAFILYLYSSRPEYEMGAHGGLLVALQLVELTALALSAVVRPPLVPRLLLTTAIASLRLLHFVSCPPADYPSVFQGHRVCEGIVLGIITCTIFLHSLAMLVTEGRVDIRPLVYAPSPVIRASDDFGLACIKLCTICLHATNLTSMSAEIALPQMPRKTVVELSSDGAQIIWGTERALPGLAHEVRSVHVTHERHLTDAGGIVRGIDKVRAGWTMVNVLAEAVAELCARPVRAVTRLVPVPGAVRGVPRAVRLVWHGTNGEIRRAQRIAMETQQAHDRALLIQQLRDPDMDMDGAALLADAGGESFRDIVQLHHARRDGPPLTRSEYRALVRASSAMSAETALELELLSAIRERRHFAPAAHENTRLCVVCCAEEREVICWPCRCIALCDGCREALVHHRRTTGAQLCPTCRTPIEAYSKLYLP</sequence>
<dbReference type="CDD" id="cd10509">
    <property type="entry name" value="Zn-ribbon_RPC11"/>
    <property type="match status" value="1"/>
</dbReference>
<dbReference type="GO" id="GO:0008270">
    <property type="term" value="F:zinc ion binding"/>
    <property type="evidence" value="ECO:0007669"/>
    <property type="project" value="UniProtKB-KW"/>
</dbReference>
<dbReference type="SUPFAM" id="SSF57783">
    <property type="entry name" value="Zinc beta-ribbon"/>
    <property type="match status" value="1"/>
</dbReference>
<evidence type="ECO:0000256" key="6">
    <source>
        <dbReference type="ARBA" id="ARBA00022771"/>
    </source>
</evidence>
<dbReference type="GO" id="GO:0006386">
    <property type="term" value="P:termination of RNA polymerase III transcription"/>
    <property type="evidence" value="ECO:0007669"/>
    <property type="project" value="UniProtKB-ARBA"/>
</dbReference>
<dbReference type="EMBL" id="CP119879">
    <property type="protein sequence ID" value="WFD35504.1"/>
    <property type="molecule type" value="Genomic_DNA"/>
</dbReference>
<organism evidence="15 16">
    <name type="scientific">Malassezia cuniculi</name>
    <dbReference type="NCBI Taxonomy" id="948313"/>
    <lineage>
        <taxon>Eukaryota</taxon>
        <taxon>Fungi</taxon>
        <taxon>Dikarya</taxon>
        <taxon>Basidiomycota</taxon>
        <taxon>Ustilaginomycotina</taxon>
        <taxon>Malasseziomycetes</taxon>
        <taxon>Malasseziales</taxon>
        <taxon>Malasseziaceae</taxon>
        <taxon>Malassezia</taxon>
    </lineage>
</organism>
<dbReference type="FunFam" id="2.20.25.10:FF:000005">
    <property type="entry name" value="DNA-directed RNA polymerase subunit"/>
    <property type="match status" value="1"/>
</dbReference>
<evidence type="ECO:0000256" key="8">
    <source>
        <dbReference type="ARBA" id="ARBA00023163"/>
    </source>
</evidence>
<dbReference type="PROSITE" id="PS50089">
    <property type="entry name" value="ZF_RING_2"/>
    <property type="match status" value="1"/>
</dbReference>
<dbReference type="Pfam" id="PF01096">
    <property type="entry name" value="Zn_ribbon_TFIIS"/>
    <property type="match status" value="1"/>
</dbReference>
<evidence type="ECO:0000256" key="9">
    <source>
        <dbReference type="ARBA" id="ARBA00023242"/>
    </source>
</evidence>
<dbReference type="GO" id="GO:0061630">
    <property type="term" value="F:ubiquitin protein ligase activity"/>
    <property type="evidence" value="ECO:0007669"/>
    <property type="project" value="TreeGrafter"/>
</dbReference>
<feature type="domain" description="RING-type" evidence="13">
    <location>
        <begin position="562"/>
        <end position="606"/>
    </location>
</feature>
<evidence type="ECO:0000256" key="12">
    <source>
        <dbReference type="PROSITE-ProRule" id="PRU00472"/>
    </source>
</evidence>
<evidence type="ECO:0000256" key="3">
    <source>
        <dbReference type="ARBA" id="ARBA00020093"/>
    </source>
</evidence>
<dbReference type="Pfam" id="PF13920">
    <property type="entry name" value="zf-C3HC4_3"/>
    <property type="match status" value="1"/>
</dbReference>
<gene>
    <name evidence="15" type="ORF">MCUN1_002360</name>
</gene>
<keyword evidence="4" id="KW-0240">DNA-directed RNA polymerase</keyword>
<evidence type="ECO:0000256" key="7">
    <source>
        <dbReference type="ARBA" id="ARBA00022833"/>
    </source>
</evidence>
<keyword evidence="5" id="KW-0479">Metal-binding</keyword>
<evidence type="ECO:0000259" key="13">
    <source>
        <dbReference type="PROSITE" id="PS50089"/>
    </source>
</evidence>
<evidence type="ECO:0000256" key="5">
    <source>
        <dbReference type="ARBA" id="ARBA00022723"/>
    </source>
</evidence>
<dbReference type="Proteomes" id="UP001219933">
    <property type="component" value="Chromosome 3"/>
</dbReference>
<proteinExistence type="inferred from homology"/>
<dbReference type="GO" id="GO:0006511">
    <property type="term" value="P:ubiquitin-dependent protein catabolic process"/>
    <property type="evidence" value="ECO:0007669"/>
    <property type="project" value="TreeGrafter"/>
</dbReference>
<evidence type="ECO:0000256" key="2">
    <source>
        <dbReference type="ARBA" id="ARBA00008925"/>
    </source>
</evidence>
<comment type="similarity">
    <text evidence="2">Belongs to the archaeal RpoM/eukaryotic RPA12/RPB9/RPC11 RNA polymerase family.</text>
</comment>
<evidence type="ECO:0000259" key="14">
    <source>
        <dbReference type="PROSITE" id="PS51133"/>
    </source>
</evidence>
<evidence type="ECO:0000256" key="4">
    <source>
        <dbReference type="ARBA" id="ARBA00022478"/>
    </source>
</evidence>
<protein>
    <recommendedName>
        <fullName evidence="3">DNA-directed RNA polymerase III subunit RPC10</fullName>
    </recommendedName>
    <alternativeName>
        <fullName evidence="11">DNA-directed RNA polymerases III 12.5 kDa polypeptide</fullName>
    </alternativeName>
    <alternativeName>
        <fullName evidence="10">RNA polymerase III subunit C11</fullName>
    </alternativeName>
</protein>
<dbReference type="InterPro" id="IPR034014">
    <property type="entry name" value="Zn_ribbon_RPC11_C"/>
</dbReference>
<dbReference type="GO" id="GO:0005666">
    <property type="term" value="C:RNA polymerase III complex"/>
    <property type="evidence" value="ECO:0007669"/>
    <property type="project" value="UniProtKB-ARBA"/>
</dbReference>
<evidence type="ECO:0000256" key="11">
    <source>
        <dbReference type="ARBA" id="ARBA00078207"/>
    </source>
</evidence>
<accession>A0AAF0J7D4</accession>
<dbReference type="Gene3D" id="3.30.40.10">
    <property type="entry name" value="Zinc/RING finger domain, C3HC4 (zinc finger)"/>
    <property type="match status" value="1"/>
</dbReference>
<dbReference type="GO" id="GO:0016567">
    <property type="term" value="P:protein ubiquitination"/>
    <property type="evidence" value="ECO:0007669"/>
    <property type="project" value="TreeGrafter"/>
</dbReference>
<keyword evidence="7" id="KW-0862">Zinc</keyword>
<evidence type="ECO:0000256" key="1">
    <source>
        <dbReference type="ARBA" id="ARBA00004123"/>
    </source>
</evidence>
<keyword evidence="9" id="KW-0539">Nucleus</keyword>
<dbReference type="InterPro" id="IPR001841">
    <property type="entry name" value="Znf_RING"/>
</dbReference>
<dbReference type="InterPro" id="IPR013083">
    <property type="entry name" value="Znf_RING/FYVE/PHD"/>
</dbReference>
<dbReference type="InterPro" id="IPR001222">
    <property type="entry name" value="Znf_TFIIS"/>
</dbReference>
<evidence type="ECO:0000313" key="16">
    <source>
        <dbReference type="Proteomes" id="UP001219933"/>
    </source>
</evidence>
<dbReference type="GO" id="GO:0003676">
    <property type="term" value="F:nucleic acid binding"/>
    <property type="evidence" value="ECO:0007669"/>
    <property type="project" value="InterPro"/>
</dbReference>
<keyword evidence="16" id="KW-1185">Reference proteome</keyword>
<dbReference type="Gene3D" id="2.20.25.10">
    <property type="match status" value="1"/>
</dbReference>
<feature type="domain" description="TFIIS-type" evidence="14">
    <location>
        <begin position="66"/>
        <end position="97"/>
    </location>
</feature>